<dbReference type="OrthoDB" id="5979581at2759"/>
<comment type="caution">
    <text evidence="1">The sequence shown here is derived from an EMBL/GenBank/DDBJ whole genome shotgun (WGS) entry which is preliminary data.</text>
</comment>
<evidence type="ECO:0000313" key="1">
    <source>
        <dbReference type="EMBL" id="KAF8900878.1"/>
    </source>
</evidence>
<gene>
    <name evidence="1" type="ORF">CPB84DRAFT_1009856</name>
</gene>
<keyword evidence="2" id="KW-1185">Reference proteome</keyword>
<protein>
    <recommendedName>
        <fullName evidence="3">Protein kinase domain-containing protein</fullName>
    </recommendedName>
</protein>
<name>A0A9P5TM78_GYMJU</name>
<sequence length="176" mass="19680">MENRPNGPHLCVVYPLAGPSIVSMLDRPGSVLGSIHLRSDLARKVIKQVANAVELIHGTGFVHGDTEVYLHFGEPATEDVVNLDHTPLGPHVPPHVVASIDNAYLTNPTYLQEDTLLIDFGQSFEVSTSVSKDNYEPATVLHYQSPIRNFNRCCYLPRPHRSNTNWRVLEVKMNHH</sequence>
<evidence type="ECO:0000313" key="2">
    <source>
        <dbReference type="Proteomes" id="UP000724874"/>
    </source>
</evidence>
<dbReference type="EMBL" id="JADNYJ010000045">
    <property type="protein sequence ID" value="KAF8900878.1"/>
    <property type="molecule type" value="Genomic_DNA"/>
</dbReference>
<accession>A0A9P5TM78</accession>
<evidence type="ECO:0008006" key="3">
    <source>
        <dbReference type="Google" id="ProtNLM"/>
    </source>
</evidence>
<dbReference type="SUPFAM" id="SSF56112">
    <property type="entry name" value="Protein kinase-like (PK-like)"/>
    <property type="match status" value="1"/>
</dbReference>
<proteinExistence type="predicted"/>
<dbReference type="Gene3D" id="1.10.510.10">
    <property type="entry name" value="Transferase(Phosphotransferase) domain 1"/>
    <property type="match status" value="1"/>
</dbReference>
<organism evidence="1 2">
    <name type="scientific">Gymnopilus junonius</name>
    <name type="common">Spectacular rustgill mushroom</name>
    <name type="synonym">Gymnopilus spectabilis subsp. junonius</name>
    <dbReference type="NCBI Taxonomy" id="109634"/>
    <lineage>
        <taxon>Eukaryota</taxon>
        <taxon>Fungi</taxon>
        <taxon>Dikarya</taxon>
        <taxon>Basidiomycota</taxon>
        <taxon>Agaricomycotina</taxon>
        <taxon>Agaricomycetes</taxon>
        <taxon>Agaricomycetidae</taxon>
        <taxon>Agaricales</taxon>
        <taxon>Agaricineae</taxon>
        <taxon>Hymenogastraceae</taxon>
        <taxon>Gymnopilus</taxon>
    </lineage>
</organism>
<dbReference type="Proteomes" id="UP000724874">
    <property type="component" value="Unassembled WGS sequence"/>
</dbReference>
<dbReference type="InterPro" id="IPR011009">
    <property type="entry name" value="Kinase-like_dom_sf"/>
</dbReference>
<reference evidence="1" key="1">
    <citation type="submission" date="2020-11" db="EMBL/GenBank/DDBJ databases">
        <authorList>
            <consortium name="DOE Joint Genome Institute"/>
            <person name="Ahrendt S."/>
            <person name="Riley R."/>
            <person name="Andreopoulos W."/>
            <person name="LaButti K."/>
            <person name="Pangilinan J."/>
            <person name="Ruiz-duenas F.J."/>
            <person name="Barrasa J.M."/>
            <person name="Sanchez-Garcia M."/>
            <person name="Camarero S."/>
            <person name="Miyauchi S."/>
            <person name="Serrano A."/>
            <person name="Linde D."/>
            <person name="Babiker R."/>
            <person name="Drula E."/>
            <person name="Ayuso-Fernandez I."/>
            <person name="Pacheco R."/>
            <person name="Padilla G."/>
            <person name="Ferreira P."/>
            <person name="Barriuso J."/>
            <person name="Kellner H."/>
            <person name="Castanera R."/>
            <person name="Alfaro M."/>
            <person name="Ramirez L."/>
            <person name="Pisabarro A.G."/>
            <person name="Kuo A."/>
            <person name="Tritt A."/>
            <person name="Lipzen A."/>
            <person name="He G."/>
            <person name="Yan M."/>
            <person name="Ng V."/>
            <person name="Cullen D."/>
            <person name="Martin F."/>
            <person name="Rosso M.-N."/>
            <person name="Henrissat B."/>
            <person name="Hibbett D."/>
            <person name="Martinez A.T."/>
            <person name="Grigoriev I.V."/>
        </authorList>
    </citation>
    <scope>NUCLEOTIDE SEQUENCE</scope>
    <source>
        <strain evidence="1">AH 44721</strain>
    </source>
</reference>
<dbReference type="Gene3D" id="3.30.200.20">
    <property type="entry name" value="Phosphorylase Kinase, domain 1"/>
    <property type="match status" value="1"/>
</dbReference>
<dbReference type="AlphaFoldDB" id="A0A9P5TM78"/>